<dbReference type="EMBL" id="JAQMWT010000186">
    <property type="protein sequence ID" value="KAJ8607981.1"/>
    <property type="molecule type" value="Genomic_DNA"/>
</dbReference>
<reference evidence="3" key="1">
    <citation type="submission" date="2023-01" db="EMBL/GenBank/DDBJ databases">
        <title>Metagenome sequencing of chrysophaentin producing Chrysophaeum taylorii.</title>
        <authorList>
            <person name="Davison J."/>
            <person name="Bewley C."/>
        </authorList>
    </citation>
    <scope>NUCLEOTIDE SEQUENCE</scope>
    <source>
        <strain evidence="3">NIES-1699</strain>
    </source>
</reference>
<feature type="region of interest" description="Disordered" evidence="2">
    <location>
        <begin position="207"/>
        <end position="240"/>
    </location>
</feature>
<keyword evidence="4" id="KW-1185">Reference proteome</keyword>
<accession>A0AAD7XPA3</accession>
<organism evidence="3 4">
    <name type="scientific">Chrysophaeum taylorii</name>
    <dbReference type="NCBI Taxonomy" id="2483200"/>
    <lineage>
        <taxon>Eukaryota</taxon>
        <taxon>Sar</taxon>
        <taxon>Stramenopiles</taxon>
        <taxon>Ochrophyta</taxon>
        <taxon>Pelagophyceae</taxon>
        <taxon>Pelagomonadales</taxon>
        <taxon>Pelagomonadaceae</taxon>
        <taxon>Chrysophaeum</taxon>
    </lineage>
</organism>
<dbReference type="Gene3D" id="3.30.1520.10">
    <property type="entry name" value="Phox-like domain"/>
    <property type="match status" value="1"/>
</dbReference>
<feature type="compositionally biased region" description="Basic and acidic residues" evidence="2">
    <location>
        <begin position="213"/>
        <end position="226"/>
    </location>
</feature>
<evidence type="ECO:0008006" key="5">
    <source>
        <dbReference type="Google" id="ProtNLM"/>
    </source>
</evidence>
<proteinExistence type="predicted"/>
<gene>
    <name evidence="3" type="ORF">CTAYLR_008248</name>
</gene>
<name>A0AAD7XPA3_9STRA</name>
<dbReference type="AlphaFoldDB" id="A0AAD7XPA3"/>
<dbReference type="InterPro" id="IPR036871">
    <property type="entry name" value="PX_dom_sf"/>
</dbReference>
<evidence type="ECO:0000256" key="1">
    <source>
        <dbReference type="SAM" id="Coils"/>
    </source>
</evidence>
<sequence length="256" mass="28054">MESLVARIVPRASGSVVWYEVTTTLGSNGTQVAQTRRRYSEFRELRRSLPTVRAKFPSRMPTVSSALGLDESRATALETWLGEVLASLASREVDDEGAVVLRKFLGLVEDDGETTTAAFEDDSIEVRAVEAEQRVAILEREKADLETRGHEMERARLAVSRDRDSLLARCAALEAERDALRRMAETLGRRHADLLLQVGGEQLASSIRSSSLARDDADADYDHPDPPKAVATGDHHGQRRTSSCSLLFGACQASSS</sequence>
<keyword evidence="1" id="KW-0175">Coiled coil</keyword>
<dbReference type="GO" id="GO:0035091">
    <property type="term" value="F:phosphatidylinositol binding"/>
    <property type="evidence" value="ECO:0007669"/>
    <property type="project" value="InterPro"/>
</dbReference>
<evidence type="ECO:0000256" key="2">
    <source>
        <dbReference type="SAM" id="MobiDB-lite"/>
    </source>
</evidence>
<evidence type="ECO:0000313" key="3">
    <source>
        <dbReference type="EMBL" id="KAJ8607981.1"/>
    </source>
</evidence>
<evidence type="ECO:0000313" key="4">
    <source>
        <dbReference type="Proteomes" id="UP001230188"/>
    </source>
</evidence>
<dbReference type="Proteomes" id="UP001230188">
    <property type="component" value="Unassembled WGS sequence"/>
</dbReference>
<feature type="coiled-coil region" evidence="1">
    <location>
        <begin position="121"/>
        <end position="190"/>
    </location>
</feature>
<dbReference type="SUPFAM" id="SSF64268">
    <property type="entry name" value="PX domain"/>
    <property type="match status" value="1"/>
</dbReference>
<protein>
    <recommendedName>
        <fullName evidence="5">PX domain-containing protein</fullName>
    </recommendedName>
</protein>
<dbReference type="CDD" id="cd06093">
    <property type="entry name" value="PX_domain"/>
    <property type="match status" value="1"/>
</dbReference>
<comment type="caution">
    <text evidence="3">The sequence shown here is derived from an EMBL/GenBank/DDBJ whole genome shotgun (WGS) entry which is preliminary data.</text>
</comment>